<protein>
    <submittedName>
        <fullName evidence="1">Uncharacterized protein</fullName>
    </submittedName>
</protein>
<organism evidence="1 2">
    <name type="scientific">Penicillium salamii</name>
    <dbReference type="NCBI Taxonomy" id="1612424"/>
    <lineage>
        <taxon>Eukaryota</taxon>
        <taxon>Fungi</taxon>
        <taxon>Dikarya</taxon>
        <taxon>Ascomycota</taxon>
        <taxon>Pezizomycotina</taxon>
        <taxon>Eurotiomycetes</taxon>
        <taxon>Eurotiomycetidae</taxon>
        <taxon>Eurotiales</taxon>
        <taxon>Aspergillaceae</taxon>
        <taxon>Penicillium</taxon>
    </lineage>
</organism>
<accession>A0A9W4NE36</accession>
<evidence type="ECO:0000313" key="2">
    <source>
        <dbReference type="Proteomes" id="UP001152592"/>
    </source>
</evidence>
<gene>
    <name evidence="1" type="ORF">PSALAMII_LOCUS3084</name>
</gene>
<dbReference type="Proteomes" id="UP001152592">
    <property type="component" value="Unassembled WGS sequence"/>
</dbReference>
<dbReference type="EMBL" id="CAJVPD010000122">
    <property type="protein sequence ID" value="CAG8351212.1"/>
    <property type="molecule type" value="Genomic_DNA"/>
</dbReference>
<sequence length="168" mass="19572">MGARRKGPGKRFTLEHIRDQTQKLHRPFLRDGDAPTAVVEWPWVHWRVLSHYRHLFRPHSIITCTSIVYMTSTDRGLTRDELNAIVSIIIFRPNHKPFKKLQFHPILACTYFGGPMGRIIQATYDGKELTLQYSLPWRFGRDAPALMELFMRYLLSEPVDGVCALPIR</sequence>
<proteinExistence type="predicted"/>
<comment type="caution">
    <text evidence="1">The sequence shown here is derived from an EMBL/GenBank/DDBJ whole genome shotgun (WGS) entry which is preliminary data.</text>
</comment>
<evidence type="ECO:0000313" key="1">
    <source>
        <dbReference type="EMBL" id="CAG8351212.1"/>
    </source>
</evidence>
<dbReference type="OrthoDB" id="4509088at2759"/>
<reference evidence="1" key="1">
    <citation type="submission" date="2021-07" db="EMBL/GenBank/DDBJ databases">
        <authorList>
            <person name="Branca A.L. A."/>
        </authorList>
    </citation>
    <scope>NUCLEOTIDE SEQUENCE</scope>
</reference>
<name>A0A9W4NE36_9EURO</name>
<dbReference type="AlphaFoldDB" id="A0A9W4NE36"/>